<dbReference type="InterPro" id="IPR039426">
    <property type="entry name" value="TonB-dep_rcpt-like"/>
</dbReference>
<comment type="subcellular location">
    <subcellularLocation>
        <location evidence="1 8">Cell outer membrane</location>
        <topology evidence="1 8">Multi-pass membrane protein</topology>
    </subcellularLocation>
</comment>
<dbReference type="EMBL" id="JBHSDC010000003">
    <property type="protein sequence ID" value="MFC4231247.1"/>
    <property type="molecule type" value="Genomic_DNA"/>
</dbReference>
<evidence type="ECO:0000256" key="3">
    <source>
        <dbReference type="ARBA" id="ARBA00022452"/>
    </source>
</evidence>
<evidence type="ECO:0000256" key="9">
    <source>
        <dbReference type="SAM" id="SignalP"/>
    </source>
</evidence>
<dbReference type="SUPFAM" id="SSF49464">
    <property type="entry name" value="Carboxypeptidase regulatory domain-like"/>
    <property type="match status" value="1"/>
</dbReference>
<reference evidence="12" key="1">
    <citation type="journal article" date="2019" name="Int. J. Syst. Evol. Microbiol.">
        <title>The Global Catalogue of Microorganisms (GCM) 10K type strain sequencing project: providing services to taxonomists for standard genome sequencing and annotation.</title>
        <authorList>
            <consortium name="The Broad Institute Genomics Platform"/>
            <consortium name="The Broad Institute Genome Sequencing Center for Infectious Disease"/>
            <person name="Wu L."/>
            <person name="Ma J."/>
        </authorList>
    </citation>
    <scope>NUCLEOTIDE SEQUENCE [LARGE SCALE GENOMIC DNA]</scope>
    <source>
        <strain evidence="12">CECT 8010</strain>
    </source>
</reference>
<dbReference type="Gene3D" id="2.40.170.20">
    <property type="entry name" value="TonB-dependent receptor, beta-barrel domain"/>
    <property type="match status" value="1"/>
</dbReference>
<feature type="chain" id="PRO_5046831296" evidence="9">
    <location>
        <begin position="22"/>
        <end position="777"/>
    </location>
</feature>
<keyword evidence="12" id="KW-1185">Reference proteome</keyword>
<dbReference type="Proteomes" id="UP001595906">
    <property type="component" value="Unassembled WGS sequence"/>
</dbReference>
<evidence type="ECO:0000256" key="4">
    <source>
        <dbReference type="ARBA" id="ARBA00022692"/>
    </source>
</evidence>
<keyword evidence="4 8" id="KW-0812">Transmembrane</keyword>
<dbReference type="Pfam" id="PF07715">
    <property type="entry name" value="Plug"/>
    <property type="match status" value="1"/>
</dbReference>
<protein>
    <submittedName>
        <fullName evidence="11">Carboxypeptidase-like regulatory domain-containing protein</fullName>
    </submittedName>
</protein>
<evidence type="ECO:0000313" key="11">
    <source>
        <dbReference type="EMBL" id="MFC4231247.1"/>
    </source>
</evidence>
<dbReference type="RefSeq" id="WP_379012634.1">
    <property type="nucleotide sequence ID" value="NZ_JBHSDC010000003.1"/>
</dbReference>
<keyword evidence="2 8" id="KW-0813">Transport</keyword>
<evidence type="ECO:0000256" key="5">
    <source>
        <dbReference type="ARBA" id="ARBA00022729"/>
    </source>
</evidence>
<name>A0ABV8PWE1_9BACT</name>
<evidence type="ECO:0000256" key="2">
    <source>
        <dbReference type="ARBA" id="ARBA00022448"/>
    </source>
</evidence>
<keyword evidence="3 8" id="KW-1134">Transmembrane beta strand</keyword>
<evidence type="ECO:0000256" key="6">
    <source>
        <dbReference type="ARBA" id="ARBA00023136"/>
    </source>
</evidence>
<gene>
    <name evidence="11" type="ORF">ACFOW1_05055</name>
</gene>
<organism evidence="11 12">
    <name type="scientific">Parasediminibacterium paludis</name>
    <dbReference type="NCBI Taxonomy" id="908966"/>
    <lineage>
        <taxon>Bacteria</taxon>
        <taxon>Pseudomonadati</taxon>
        <taxon>Bacteroidota</taxon>
        <taxon>Chitinophagia</taxon>
        <taxon>Chitinophagales</taxon>
        <taxon>Chitinophagaceae</taxon>
        <taxon>Parasediminibacterium</taxon>
    </lineage>
</organism>
<dbReference type="Gene3D" id="2.170.130.10">
    <property type="entry name" value="TonB-dependent receptor, plug domain"/>
    <property type="match status" value="1"/>
</dbReference>
<dbReference type="InterPro" id="IPR037066">
    <property type="entry name" value="Plug_dom_sf"/>
</dbReference>
<evidence type="ECO:0000313" key="12">
    <source>
        <dbReference type="Proteomes" id="UP001595906"/>
    </source>
</evidence>
<evidence type="ECO:0000256" key="7">
    <source>
        <dbReference type="ARBA" id="ARBA00023237"/>
    </source>
</evidence>
<dbReference type="Gene3D" id="2.60.40.1120">
    <property type="entry name" value="Carboxypeptidase-like, regulatory domain"/>
    <property type="match status" value="1"/>
</dbReference>
<evidence type="ECO:0000259" key="10">
    <source>
        <dbReference type="Pfam" id="PF07715"/>
    </source>
</evidence>
<keyword evidence="7 8" id="KW-0998">Cell outer membrane</keyword>
<dbReference type="PANTHER" id="PTHR30069">
    <property type="entry name" value="TONB-DEPENDENT OUTER MEMBRANE RECEPTOR"/>
    <property type="match status" value="1"/>
</dbReference>
<dbReference type="InterPro" id="IPR036942">
    <property type="entry name" value="Beta-barrel_TonB_sf"/>
</dbReference>
<evidence type="ECO:0000256" key="1">
    <source>
        <dbReference type="ARBA" id="ARBA00004571"/>
    </source>
</evidence>
<comment type="caution">
    <text evidence="11">The sequence shown here is derived from an EMBL/GenBank/DDBJ whole genome shotgun (WGS) entry which is preliminary data.</text>
</comment>
<proteinExistence type="inferred from homology"/>
<feature type="domain" description="TonB-dependent receptor plug" evidence="10">
    <location>
        <begin position="148"/>
        <end position="224"/>
    </location>
</feature>
<feature type="signal peptide" evidence="9">
    <location>
        <begin position="1"/>
        <end position="21"/>
    </location>
</feature>
<keyword evidence="5 9" id="KW-0732">Signal</keyword>
<keyword evidence="6 8" id="KW-0472">Membrane</keyword>
<dbReference type="InterPro" id="IPR008969">
    <property type="entry name" value="CarboxyPept-like_regulatory"/>
</dbReference>
<comment type="similarity">
    <text evidence="8">Belongs to the TonB-dependent receptor family.</text>
</comment>
<dbReference type="Pfam" id="PF13715">
    <property type="entry name" value="CarbopepD_reg_2"/>
    <property type="match status" value="1"/>
</dbReference>
<evidence type="ECO:0000256" key="8">
    <source>
        <dbReference type="PROSITE-ProRule" id="PRU01360"/>
    </source>
</evidence>
<dbReference type="PANTHER" id="PTHR30069:SF29">
    <property type="entry name" value="HEMOGLOBIN AND HEMOGLOBIN-HAPTOGLOBIN-BINDING PROTEIN 1-RELATED"/>
    <property type="match status" value="1"/>
</dbReference>
<sequence length="777" mass="87095">MMQQLKKLTFLVLLLPMALLAQVKPKHTVNGTIRDKQTGETLIGANVKLTKLAGLGTVSNAYGFYSITAEEGSYTLVVSFAGYVNDTIALNLTKNTELNIALVPYRSQLEEVVVSTRKKNDNITKAVMGVQKLSINEIKNVPVIFGEKDVLKTIQLLPGIKSAGEGNSGFYVRGGTSDQNLILLDEATVYNASHLLGFFSTFNSDAIKDITVYKGGMPAEYGGRLSSVIDIKTNDGNNQKFGMSGGIGLISSRLNAEGPIVKDKGSFNISARRTYADLFLALSKDSSIKNNKLYFYDLNGKANYKLNDKNRLFLSIYNGRDNLGFGKTFGIDYGNTTATLRLNHIYNTRLFSNTSLIYTNYNYNIKITAGNNNLLITSKIRDFNVKQDFQYYINGTNKVNFGLDFIHHNLVPGNVTASQQSSFNNTELQTKYSVESALYVSHEWSATDEINLTYGLRVSMFNALGPGNFYSYDAAGNVIDTATYNSGQIVKTYVNLQPRFATSYKLNDKQSIKLSYSRNVQNIHLLSNSTSANPTDLYVGSSNNIKPEIADQVALGYYQNFKENAYEFSAEVYYKALQNQIDYKNGAELRANENVESQLLFGRGRAYGLELFFKKKYGKLNGWVGYTLSKTERQFDQINNVAWYNATQDRTHELSVVGIYQASKKWTVSATFVYYTGNAVTFPSGKYNINGQTVFYYTERNGYRMPNYHRLDIGATLQGKKTAKTDRSWTFSLYNAYGRENAFAINFREDPNNAAKTQAVQTTLFRWVPSVTYNFKF</sequence>
<dbReference type="InterPro" id="IPR012910">
    <property type="entry name" value="Plug_dom"/>
</dbReference>
<dbReference type="SUPFAM" id="SSF56935">
    <property type="entry name" value="Porins"/>
    <property type="match status" value="1"/>
</dbReference>
<dbReference type="PROSITE" id="PS52016">
    <property type="entry name" value="TONB_DEPENDENT_REC_3"/>
    <property type="match status" value="1"/>
</dbReference>
<accession>A0ABV8PWE1</accession>